<dbReference type="PROSITE" id="PS50111">
    <property type="entry name" value="CHEMOTAXIS_TRANSDUC_2"/>
    <property type="match status" value="1"/>
</dbReference>
<dbReference type="PANTHER" id="PTHR24422:SF10">
    <property type="entry name" value="CHEMOTAXIS PROTEIN METHYLTRANSFERASE 2"/>
    <property type="match status" value="1"/>
</dbReference>
<dbReference type="GO" id="GO:0004888">
    <property type="term" value="F:transmembrane signaling receptor activity"/>
    <property type="evidence" value="ECO:0007669"/>
    <property type="project" value="InterPro"/>
</dbReference>
<dbReference type="SMART" id="SM00091">
    <property type="entry name" value="PAS"/>
    <property type="match status" value="2"/>
</dbReference>
<organism evidence="6 7">
    <name type="scientific">Vibrio metschnikovii</name>
    <dbReference type="NCBI Taxonomy" id="28172"/>
    <lineage>
        <taxon>Bacteria</taxon>
        <taxon>Pseudomonadati</taxon>
        <taxon>Pseudomonadota</taxon>
        <taxon>Gammaproteobacteria</taxon>
        <taxon>Vibrionales</taxon>
        <taxon>Vibrionaceae</taxon>
        <taxon>Vibrio</taxon>
    </lineage>
</organism>
<evidence type="ECO:0000313" key="6">
    <source>
        <dbReference type="EMBL" id="MBC5850085.1"/>
    </source>
</evidence>
<dbReference type="AlphaFoldDB" id="A0A9X0UGT5"/>
<feature type="domain" description="PAS" evidence="4">
    <location>
        <begin position="158"/>
        <end position="201"/>
    </location>
</feature>
<name>A0A9X0UGT5_VIBME</name>
<dbReference type="Pfam" id="PF08448">
    <property type="entry name" value="PAS_4"/>
    <property type="match status" value="1"/>
</dbReference>
<dbReference type="InterPro" id="IPR013656">
    <property type="entry name" value="PAS_4"/>
</dbReference>
<keyword evidence="7" id="KW-1185">Reference proteome</keyword>
<dbReference type="GO" id="GO:0006935">
    <property type="term" value="P:chemotaxis"/>
    <property type="evidence" value="ECO:0007669"/>
    <property type="project" value="InterPro"/>
</dbReference>
<dbReference type="PROSITE" id="PS50112">
    <property type="entry name" value="PAS"/>
    <property type="match status" value="1"/>
</dbReference>
<dbReference type="InterPro" id="IPR001610">
    <property type="entry name" value="PAC"/>
</dbReference>
<feature type="domain" description="PAC" evidence="5">
    <location>
        <begin position="215"/>
        <end position="267"/>
    </location>
</feature>
<dbReference type="CDD" id="cd00130">
    <property type="entry name" value="PAS"/>
    <property type="match status" value="1"/>
</dbReference>
<dbReference type="SMART" id="SM00283">
    <property type="entry name" value="MA"/>
    <property type="match status" value="1"/>
</dbReference>
<sequence length="434" mass="47974">MFFNQQSKQLKQVTQERDQLIAAGDILAAIGNHTAYIEFTPQGEVLSANKLFLQVTGYGLDEIKGHHHRMFCAKKLSDSPAYSTFWQQLAQGQSQSGTFSRLTKGGQEIWIEATYIPIKNQQGKVYKVIKIASDVTKAKQKLDSQAAVFNAVDKSMAVISFTPDGTIIEANKNFLTALGYQLNEIVGKHHRIFCDEAFHQEHPKFWSELAKGKFQSGLFKRLTKYGEEIWIEATYNPIFDDQGKVVRVTKFASDITDRIQRSKRIEEVTLIAEQRSQETVSLTHDGSKMVADAAASAQDIEATVNKANELMGQLAGQSKQIVQIVTTISSIADQTNLLALNAAIEAARAGEYGRGFAVVADEVRSLAANTSKATDEISAIVKRNTELTTTSEASLDSVRAKVTECNNQLSITKTLIEEIRKGAVYVAETIEKIK</sequence>
<dbReference type="InterPro" id="IPR004090">
    <property type="entry name" value="Chemotax_Me-accpt_rcpt"/>
</dbReference>
<dbReference type="NCBIfam" id="TIGR00229">
    <property type="entry name" value="sensory_box"/>
    <property type="match status" value="2"/>
</dbReference>
<dbReference type="Pfam" id="PF13426">
    <property type="entry name" value="PAS_9"/>
    <property type="match status" value="1"/>
</dbReference>
<keyword evidence="1 2" id="KW-0807">Transducer</keyword>
<evidence type="ECO:0000313" key="7">
    <source>
        <dbReference type="Proteomes" id="UP000615796"/>
    </source>
</evidence>
<dbReference type="Gene3D" id="3.30.450.20">
    <property type="entry name" value="PAS domain"/>
    <property type="match status" value="2"/>
</dbReference>
<dbReference type="GO" id="GO:0007165">
    <property type="term" value="P:signal transduction"/>
    <property type="evidence" value="ECO:0007669"/>
    <property type="project" value="UniProtKB-KW"/>
</dbReference>
<proteinExistence type="predicted"/>
<evidence type="ECO:0000259" key="3">
    <source>
        <dbReference type="PROSITE" id="PS50111"/>
    </source>
</evidence>
<dbReference type="GO" id="GO:0016020">
    <property type="term" value="C:membrane"/>
    <property type="evidence" value="ECO:0007669"/>
    <property type="project" value="InterPro"/>
</dbReference>
<reference evidence="6" key="1">
    <citation type="submission" date="2020-08" db="EMBL/GenBank/DDBJ databases">
        <title>Genome Sequencing and Pan-Genome Analysis of Migratory bird Vibrio Strains, Inner Mongolia.</title>
        <authorList>
            <person name="Zheng L."/>
        </authorList>
    </citation>
    <scope>NUCLEOTIDE SEQUENCE</scope>
    <source>
        <strain evidence="6">M13F</strain>
    </source>
</reference>
<dbReference type="SMART" id="SM00086">
    <property type="entry name" value="PAC"/>
    <property type="match status" value="2"/>
</dbReference>
<dbReference type="InterPro" id="IPR000700">
    <property type="entry name" value="PAS-assoc_C"/>
</dbReference>
<dbReference type="EMBL" id="JACRUP010000001">
    <property type="protein sequence ID" value="MBC5850085.1"/>
    <property type="molecule type" value="Genomic_DNA"/>
</dbReference>
<evidence type="ECO:0000256" key="1">
    <source>
        <dbReference type="ARBA" id="ARBA00023224"/>
    </source>
</evidence>
<dbReference type="InterPro" id="IPR000014">
    <property type="entry name" value="PAS"/>
</dbReference>
<dbReference type="InterPro" id="IPR050903">
    <property type="entry name" value="Bact_Chemotaxis_MeTrfase"/>
</dbReference>
<evidence type="ECO:0000259" key="4">
    <source>
        <dbReference type="PROSITE" id="PS50112"/>
    </source>
</evidence>
<evidence type="ECO:0000259" key="5">
    <source>
        <dbReference type="PROSITE" id="PS50113"/>
    </source>
</evidence>
<dbReference type="PANTHER" id="PTHR24422">
    <property type="entry name" value="CHEMOTAXIS PROTEIN METHYLTRANSFERASE"/>
    <property type="match status" value="1"/>
</dbReference>
<dbReference type="SUPFAM" id="SSF55785">
    <property type="entry name" value="PYP-like sensor domain (PAS domain)"/>
    <property type="match status" value="2"/>
</dbReference>
<protein>
    <submittedName>
        <fullName evidence="6">PAS domain-containing methyl-accepting chemotaxis protein</fullName>
    </submittedName>
</protein>
<dbReference type="SUPFAM" id="SSF58104">
    <property type="entry name" value="Methyl-accepting chemotaxis protein (MCP) signaling domain"/>
    <property type="match status" value="1"/>
</dbReference>
<dbReference type="Proteomes" id="UP000615796">
    <property type="component" value="Unassembled WGS sequence"/>
</dbReference>
<dbReference type="Gene3D" id="1.10.287.950">
    <property type="entry name" value="Methyl-accepting chemotaxis protein"/>
    <property type="match status" value="1"/>
</dbReference>
<accession>A0A9X0UGT5</accession>
<feature type="domain" description="PAC" evidence="5">
    <location>
        <begin position="95"/>
        <end position="147"/>
    </location>
</feature>
<dbReference type="RefSeq" id="WP_187025330.1">
    <property type="nucleotide sequence ID" value="NZ_JACRUP010000001.1"/>
</dbReference>
<gene>
    <name evidence="6" type="ORF">H8Q88_03825</name>
</gene>
<dbReference type="PRINTS" id="PR00260">
    <property type="entry name" value="CHEMTRNSDUCR"/>
</dbReference>
<feature type="domain" description="Methyl-accepting transducer" evidence="3">
    <location>
        <begin position="247"/>
        <end position="434"/>
    </location>
</feature>
<dbReference type="Pfam" id="PF00015">
    <property type="entry name" value="MCPsignal"/>
    <property type="match status" value="1"/>
</dbReference>
<dbReference type="PROSITE" id="PS50113">
    <property type="entry name" value="PAC"/>
    <property type="match status" value="2"/>
</dbReference>
<comment type="caution">
    <text evidence="6">The sequence shown here is derived from an EMBL/GenBank/DDBJ whole genome shotgun (WGS) entry which is preliminary data.</text>
</comment>
<dbReference type="InterPro" id="IPR035965">
    <property type="entry name" value="PAS-like_dom_sf"/>
</dbReference>
<evidence type="ECO:0000256" key="2">
    <source>
        <dbReference type="PROSITE-ProRule" id="PRU00284"/>
    </source>
</evidence>
<dbReference type="InterPro" id="IPR004089">
    <property type="entry name" value="MCPsignal_dom"/>
</dbReference>